<name>A0A2T4U0M9_9BACT</name>
<dbReference type="Pfam" id="PF00986">
    <property type="entry name" value="DNA_gyraseB_C"/>
    <property type="match status" value="1"/>
</dbReference>
<dbReference type="InterPro" id="IPR049353">
    <property type="entry name" value="GyrB_hook"/>
</dbReference>
<evidence type="ECO:0000256" key="11">
    <source>
        <dbReference type="HAMAP-Rule" id="MF_01898"/>
    </source>
</evidence>
<dbReference type="SMART" id="SM00433">
    <property type="entry name" value="TOP2c"/>
    <property type="match status" value="1"/>
</dbReference>
<dbReference type="Pfam" id="PF21249">
    <property type="entry name" value="GyrB_hook"/>
    <property type="match status" value="1"/>
</dbReference>
<feature type="binding site" evidence="11">
    <location>
        <position position="531"/>
    </location>
    <ligand>
        <name>Mg(2+)</name>
        <dbReference type="ChEBI" id="CHEBI:18420"/>
        <label>2</label>
    </ligand>
</feature>
<dbReference type="HAMAP" id="MF_01898">
    <property type="entry name" value="GyrB"/>
    <property type="match status" value="1"/>
</dbReference>
<dbReference type="AlphaFoldDB" id="A0A2T4U0M9"/>
<dbReference type="InterPro" id="IPR011557">
    <property type="entry name" value="GyrB"/>
</dbReference>
<dbReference type="SMART" id="SM00387">
    <property type="entry name" value="HATPase_c"/>
    <property type="match status" value="1"/>
</dbReference>
<dbReference type="Gene3D" id="3.30.230.10">
    <property type="match status" value="1"/>
</dbReference>
<comment type="function">
    <text evidence="11">A type II topoisomerase that negatively supercoils closed circular double-stranded (ds) DNA in an ATP-dependent manner to modulate DNA topology and maintain chromosomes in an underwound state. Negative supercoiling favors strand separation, and DNA replication, transcription, recombination and repair, all of which involve strand separation. Also able to catalyze the interconversion of other topological isomers of dsDNA rings, including catenanes and knotted rings. Type II topoisomerases break and join 2 DNA strands simultaneously in an ATP-dependent manner.</text>
</comment>
<comment type="catalytic activity">
    <reaction evidence="1 11">
        <text>ATP-dependent breakage, passage and rejoining of double-stranded DNA.</text>
        <dbReference type="EC" id="5.6.2.2"/>
    </reaction>
</comment>
<comment type="cofactor">
    <cofactor evidence="11">
        <name>Mg(2+)</name>
        <dbReference type="ChEBI" id="CHEBI:18420"/>
    </cofactor>
    <cofactor evidence="11">
        <name>Mn(2+)</name>
        <dbReference type="ChEBI" id="CHEBI:29035"/>
    </cofactor>
    <cofactor evidence="11">
        <name>Ca(2+)</name>
        <dbReference type="ChEBI" id="CHEBI:29108"/>
    </cofactor>
    <text evidence="11">Binds two Mg(2+) per subunit. The magnesium ions form salt bridges with both the protein and the DNA. Can also accept other divalent metal cations, such as Mn(2+) or Ca(2+).</text>
</comment>
<dbReference type="InterPro" id="IPR000565">
    <property type="entry name" value="Topo_IIA_B"/>
</dbReference>
<dbReference type="CDD" id="cd16928">
    <property type="entry name" value="HATPase_GyrB-like"/>
    <property type="match status" value="1"/>
</dbReference>
<organism evidence="14 15">
    <name type="scientific">Candidatus Methylomirabilis limnetica</name>
    <dbReference type="NCBI Taxonomy" id="2033718"/>
    <lineage>
        <taxon>Bacteria</taxon>
        <taxon>Candidatus Methylomirabilota</taxon>
        <taxon>Candidatus Methylomirabilia</taxon>
        <taxon>Candidatus Methylomirabilales</taxon>
        <taxon>Candidatus Methylomirabilaceae</taxon>
        <taxon>Candidatus Methylomirabilis</taxon>
    </lineage>
</organism>
<accession>A0A2T4U0M9</accession>
<dbReference type="InterPro" id="IPR013506">
    <property type="entry name" value="Topo_IIA_bsu_dom2"/>
</dbReference>
<dbReference type="Gene3D" id="3.30.565.10">
    <property type="entry name" value="Histidine kinase-like ATPase, C-terminal domain"/>
    <property type="match status" value="1"/>
</dbReference>
<dbReference type="Gene3D" id="3.40.50.670">
    <property type="match status" value="2"/>
</dbReference>
<dbReference type="SUPFAM" id="SSF54211">
    <property type="entry name" value="Ribosomal protein S5 domain 2-like"/>
    <property type="match status" value="1"/>
</dbReference>
<dbReference type="InterPro" id="IPR006171">
    <property type="entry name" value="TOPRIM_dom"/>
</dbReference>
<feature type="binding site" evidence="11">
    <location>
        <position position="529"/>
    </location>
    <ligand>
        <name>Mg(2+)</name>
        <dbReference type="ChEBI" id="CHEBI:18420"/>
        <label>2</label>
    </ligand>
</feature>
<dbReference type="Pfam" id="PF02518">
    <property type="entry name" value="HATPase_c"/>
    <property type="match status" value="1"/>
</dbReference>
<keyword evidence="3 11" id="KW-0963">Cytoplasm</keyword>
<dbReference type="NCBIfam" id="TIGR01059">
    <property type="entry name" value="gyrB"/>
    <property type="match status" value="1"/>
</dbReference>
<dbReference type="PANTHER" id="PTHR45866:SF1">
    <property type="entry name" value="DNA GYRASE SUBUNIT B, MITOCHONDRIAL"/>
    <property type="match status" value="1"/>
</dbReference>
<dbReference type="InterPro" id="IPR001241">
    <property type="entry name" value="Topo_IIA"/>
</dbReference>
<comment type="miscellaneous">
    <text evidence="11">Few gyrases are as efficient as E.coli at forming negative supercoils. Not all organisms have 2 type II topoisomerases; in organisms with a single type II topoisomerase this enzyme also has to decatenate newly replicated chromosomes.</text>
</comment>
<comment type="subunit">
    <text evidence="11">Heterotetramer, composed of two GyrA and two GyrB chains. In the heterotetramer, GyrA contains the active site tyrosine that forms a transient covalent intermediate with DNA, while GyrB binds cofactors and catalyzes ATP hydrolysis.</text>
</comment>
<evidence type="ECO:0000256" key="9">
    <source>
        <dbReference type="ARBA" id="ARBA00023125"/>
    </source>
</evidence>
<sequence>MSRELKDLNNDAADQEARDASFTPSTAPLSIGGHPPDAYDASQIQVLEGLEAVRKRPAMYIGSTGLDGLHHLVYEVVDNSVDEALVGFCDQVDVTVHSDNSITVVDNGRGIPVDIHERTGRPALEVVMTTLHAGGKFDNSAYKVSGGLHGVGLSVVNALAERLEVEIWRGGKRYQQQYERGKPTGDLEEVGKARRTGTRVTFVPDHEIFEDRTFSLDTLSNRLRELAFLNKGLRIRLADERINEAREFYYTGGIRSFVELLNENKTCVPLKPIHIEAQRDATVVEVAIQYNDGYSETVFSFANNINTHDGGTHLIGFRSALTRTINSYATSHDLLKNLKATLTGDDIREGLTAVISVKLPNPQFEGQTKARLNNPDMKGLVETIINEKLAEYLEENPAIGRQIIEKATEAARAREAARKAKELARRKGPLESDDLPGKLADCSEKNPALCEMYIVEGDSAGGSAKQGRDRRFQAILPLRGKILNTERARADKMLSSAQIRILISAIGAGIDPEFDIGRLRYHRIIIMTDADVDGEHIRTLLLTFFFRHLRQVVEGGHLYIAQPPLYKVKKGKVERYLKDDRAMEEFLLEAVADSLRVEGSNGGTAWTGQRLHGMMRKLITWQHCLRAMERRGRHPGVVVALVQLGGVPRGTLKDEDKARQLLDRLLVALMAQAERLGPAEGRVEWDEEQEECRIHLSFGSNGQGQRSVAVIDRGLIGSPEYRELETAAAALAGLGMPPFTVAAEGESTSVESWSDLLGKSMELAKKGLAVQRYKGLGEMNPEQLWRTTMNPETRTLLRVAVEDAVAAEQIFTTLMGDQVEPRRQFIERHATEVSSLDI</sequence>
<evidence type="ECO:0000256" key="3">
    <source>
        <dbReference type="ARBA" id="ARBA00022490"/>
    </source>
</evidence>
<comment type="caution">
    <text evidence="14">The sequence shown here is derived from an EMBL/GenBank/DDBJ whole genome shotgun (WGS) entry which is preliminary data.</text>
</comment>
<dbReference type="FunFam" id="3.30.230.10:FF:000005">
    <property type="entry name" value="DNA gyrase subunit B"/>
    <property type="match status" value="1"/>
</dbReference>
<dbReference type="InterPro" id="IPR034160">
    <property type="entry name" value="TOPRIM_GyrB"/>
</dbReference>
<comment type="subcellular location">
    <subcellularLocation>
        <location evidence="11">Cytoplasm</location>
    </subcellularLocation>
</comment>
<dbReference type="InterPro" id="IPR013760">
    <property type="entry name" value="Topo_IIA-like_dom_sf"/>
</dbReference>
<dbReference type="GO" id="GO:0005737">
    <property type="term" value="C:cytoplasm"/>
    <property type="evidence" value="ECO:0007669"/>
    <property type="project" value="UniProtKB-SubCell"/>
</dbReference>
<evidence type="ECO:0000256" key="4">
    <source>
        <dbReference type="ARBA" id="ARBA00022723"/>
    </source>
</evidence>
<dbReference type="SUPFAM" id="SSF56719">
    <property type="entry name" value="Type II DNA topoisomerase"/>
    <property type="match status" value="1"/>
</dbReference>
<dbReference type="Pfam" id="PF18053">
    <property type="entry name" value="GyrB_insert"/>
    <property type="match status" value="1"/>
</dbReference>
<dbReference type="FunFam" id="3.30.565.10:FF:000002">
    <property type="entry name" value="DNA gyrase subunit B"/>
    <property type="match status" value="1"/>
</dbReference>
<keyword evidence="5 11" id="KW-0547">Nucleotide-binding</keyword>
<evidence type="ECO:0000256" key="12">
    <source>
        <dbReference type="SAM" id="MobiDB-lite"/>
    </source>
</evidence>
<dbReference type="GO" id="GO:0046872">
    <property type="term" value="F:metal ion binding"/>
    <property type="evidence" value="ECO:0007669"/>
    <property type="project" value="UniProtKB-KW"/>
</dbReference>
<keyword evidence="8 11" id="KW-0799">Topoisomerase</keyword>
<evidence type="ECO:0000259" key="13">
    <source>
        <dbReference type="PROSITE" id="PS50880"/>
    </source>
</evidence>
<evidence type="ECO:0000256" key="10">
    <source>
        <dbReference type="ARBA" id="ARBA00023235"/>
    </source>
</evidence>
<keyword evidence="6 11" id="KW-0067">ATP-binding</keyword>
<dbReference type="InterPro" id="IPR020568">
    <property type="entry name" value="Ribosomal_Su5_D2-typ_SF"/>
</dbReference>
<dbReference type="EMBL" id="NVQC01000009">
    <property type="protein sequence ID" value="PTL36913.1"/>
    <property type="molecule type" value="Genomic_DNA"/>
</dbReference>
<evidence type="ECO:0000256" key="8">
    <source>
        <dbReference type="ARBA" id="ARBA00023029"/>
    </source>
</evidence>
<dbReference type="GO" id="GO:0006261">
    <property type="term" value="P:DNA-templated DNA replication"/>
    <property type="evidence" value="ECO:0007669"/>
    <property type="project" value="UniProtKB-UniRule"/>
</dbReference>
<feature type="binding site" evidence="11">
    <location>
        <position position="456"/>
    </location>
    <ligand>
        <name>Mg(2+)</name>
        <dbReference type="ChEBI" id="CHEBI:18420"/>
        <label>1</label>
        <note>catalytic</note>
    </ligand>
</feature>
<dbReference type="PROSITE" id="PS50880">
    <property type="entry name" value="TOPRIM"/>
    <property type="match status" value="1"/>
</dbReference>
<dbReference type="Proteomes" id="UP000241436">
    <property type="component" value="Unassembled WGS sequence"/>
</dbReference>
<dbReference type="NCBIfam" id="NF011501">
    <property type="entry name" value="PRK14939.1"/>
    <property type="match status" value="1"/>
</dbReference>
<dbReference type="PROSITE" id="PS00177">
    <property type="entry name" value="TOPOISOMERASE_II"/>
    <property type="match status" value="1"/>
</dbReference>
<evidence type="ECO:0000256" key="5">
    <source>
        <dbReference type="ARBA" id="ARBA00022741"/>
    </source>
</evidence>
<dbReference type="SUPFAM" id="SSF55874">
    <property type="entry name" value="ATPase domain of HSP90 chaperone/DNA topoisomerase II/histidine kinase"/>
    <property type="match status" value="1"/>
</dbReference>
<dbReference type="EC" id="5.6.2.2" evidence="11"/>
<feature type="site" description="Interaction with DNA" evidence="11">
    <location>
        <position position="481"/>
    </location>
</feature>
<evidence type="ECO:0000256" key="2">
    <source>
        <dbReference type="ARBA" id="ARBA00010708"/>
    </source>
</evidence>
<dbReference type="InterPro" id="IPR018522">
    <property type="entry name" value="TopoIIA_CS"/>
</dbReference>
<evidence type="ECO:0000256" key="6">
    <source>
        <dbReference type="ARBA" id="ARBA00022840"/>
    </source>
</evidence>
<dbReference type="OrthoDB" id="9802808at2"/>
<keyword evidence="15" id="KW-1185">Reference proteome</keyword>
<proteinExistence type="inferred from homology"/>
<dbReference type="PRINTS" id="PR00418">
    <property type="entry name" value="TPI2FAMILY"/>
</dbReference>
<protein>
    <recommendedName>
        <fullName evidence="11">DNA gyrase subunit B</fullName>
        <ecNumber evidence="11">5.6.2.2</ecNumber>
    </recommendedName>
</protein>
<evidence type="ECO:0000313" key="15">
    <source>
        <dbReference type="Proteomes" id="UP000241436"/>
    </source>
</evidence>
<dbReference type="NCBIfam" id="NF004189">
    <property type="entry name" value="PRK05644.1"/>
    <property type="match status" value="1"/>
</dbReference>
<keyword evidence="4 11" id="KW-0479">Metal-binding</keyword>
<dbReference type="PANTHER" id="PTHR45866">
    <property type="entry name" value="DNA GYRASE/TOPOISOMERASE SUBUNIT B"/>
    <property type="match status" value="1"/>
</dbReference>
<dbReference type="GO" id="GO:0005694">
    <property type="term" value="C:chromosome"/>
    <property type="evidence" value="ECO:0007669"/>
    <property type="project" value="InterPro"/>
</dbReference>
<dbReference type="InterPro" id="IPR036890">
    <property type="entry name" value="HATPase_C_sf"/>
</dbReference>
<dbReference type="InterPro" id="IPR041423">
    <property type="entry name" value="GyrB_insert"/>
</dbReference>
<evidence type="ECO:0000256" key="1">
    <source>
        <dbReference type="ARBA" id="ARBA00000185"/>
    </source>
</evidence>
<dbReference type="PRINTS" id="PR01159">
    <property type="entry name" value="DNAGYRASEB"/>
</dbReference>
<dbReference type="GO" id="GO:0005524">
    <property type="term" value="F:ATP binding"/>
    <property type="evidence" value="ECO:0007669"/>
    <property type="project" value="UniProtKB-UniRule"/>
</dbReference>
<evidence type="ECO:0000256" key="7">
    <source>
        <dbReference type="ARBA" id="ARBA00022842"/>
    </source>
</evidence>
<keyword evidence="9" id="KW-0238">DNA-binding</keyword>
<feature type="binding site" evidence="11">
    <location>
        <position position="529"/>
    </location>
    <ligand>
        <name>Mg(2+)</name>
        <dbReference type="ChEBI" id="CHEBI:18420"/>
        <label>1</label>
        <note>catalytic</note>
    </ligand>
</feature>
<dbReference type="GO" id="GO:0003677">
    <property type="term" value="F:DNA binding"/>
    <property type="evidence" value="ECO:0007669"/>
    <property type="project" value="UniProtKB-KW"/>
</dbReference>
<reference evidence="14 15" key="1">
    <citation type="submission" date="2017-09" db="EMBL/GenBank/DDBJ databases">
        <title>Bloom of a denitrifying methanotroph, Candidatus Methylomirabilis limnetica, in a deep stratified lake.</title>
        <authorList>
            <person name="Graf J.S."/>
            <person name="Marchant H.K."/>
            <person name="Tienken D."/>
            <person name="Hach P.F."/>
            <person name="Brand A."/>
            <person name="Schubert C.J."/>
            <person name="Kuypers M.M."/>
            <person name="Milucka J."/>
        </authorList>
    </citation>
    <scope>NUCLEOTIDE SEQUENCE [LARGE SCALE GENOMIC DNA]</scope>
    <source>
        <strain evidence="14 15">Zug</strain>
    </source>
</reference>
<dbReference type="InterPro" id="IPR003594">
    <property type="entry name" value="HATPase_dom"/>
</dbReference>
<evidence type="ECO:0000313" key="14">
    <source>
        <dbReference type="EMBL" id="PTL36913.1"/>
    </source>
</evidence>
<dbReference type="GO" id="GO:0003918">
    <property type="term" value="F:DNA topoisomerase type II (double strand cut, ATP-hydrolyzing) activity"/>
    <property type="evidence" value="ECO:0007669"/>
    <property type="project" value="UniProtKB-UniRule"/>
</dbReference>
<feature type="site" description="Interaction with DNA" evidence="11">
    <location>
        <position position="484"/>
    </location>
</feature>
<keyword evidence="7 11" id="KW-0460">Magnesium</keyword>
<dbReference type="CDD" id="cd03366">
    <property type="entry name" value="TOPRIM_TopoIIA_GyrB"/>
    <property type="match status" value="1"/>
</dbReference>
<dbReference type="Pfam" id="PF01751">
    <property type="entry name" value="Toprim"/>
    <property type="match status" value="1"/>
</dbReference>
<feature type="region of interest" description="Disordered" evidence="12">
    <location>
        <begin position="1"/>
        <end position="34"/>
    </location>
</feature>
<keyword evidence="10 11" id="KW-0413">Isomerase</keyword>
<reference evidence="15" key="2">
    <citation type="journal article" date="2018" name="Environ. Microbiol.">
        <title>Bloom of a denitrifying methanotroph, 'Candidatus Methylomirabilis limnetica', in a deep stratified lake.</title>
        <authorList>
            <person name="Graf J.S."/>
            <person name="Mayr M.J."/>
            <person name="Marchant H.K."/>
            <person name="Tienken D."/>
            <person name="Hach P.F."/>
            <person name="Brand A."/>
            <person name="Schubert C.J."/>
            <person name="Kuypers M.M."/>
            <person name="Milucka J."/>
        </authorList>
    </citation>
    <scope>NUCLEOTIDE SEQUENCE [LARGE SCALE GENOMIC DNA]</scope>
    <source>
        <strain evidence="15">Zug</strain>
    </source>
</reference>
<gene>
    <name evidence="11 14" type="primary">gyrB</name>
    <name evidence="14" type="ORF">CLG94_01175</name>
</gene>
<feature type="domain" description="Toprim" evidence="13">
    <location>
        <begin position="450"/>
        <end position="564"/>
    </location>
</feature>
<dbReference type="InterPro" id="IPR013759">
    <property type="entry name" value="Topo_IIA_B_C"/>
</dbReference>
<dbReference type="Pfam" id="PF00204">
    <property type="entry name" value="DNA_gyraseB"/>
    <property type="match status" value="1"/>
</dbReference>
<dbReference type="InterPro" id="IPR002288">
    <property type="entry name" value="DNA_gyrase_B_C"/>
</dbReference>
<comment type="similarity">
    <text evidence="2 11">Belongs to the type II topoisomerase GyrB family.</text>
</comment>
<dbReference type="InterPro" id="IPR014721">
    <property type="entry name" value="Ribsml_uS5_D2-typ_fold_subgr"/>
</dbReference>
<feature type="compositionally biased region" description="Basic and acidic residues" evidence="12">
    <location>
        <begin position="1"/>
        <end position="19"/>
    </location>
</feature>
<dbReference type="RefSeq" id="WP_107561074.1">
    <property type="nucleotide sequence ID" value="NZ_NVQC01000009.1"/>
</dbReference>
<dbReference type="GO" id="GO:0006265">
    <property type="term" value="P:DNA topological change"/>
    <property type="evidence" value="ECO:0007669"/>
    <property type="project" value="UniProtKB-UniRule"/>
</dbReference>
<dbReference type="CDD" id="cd00822">
    <property type="entry name" value="TopoII_Trans_DNA_gyrase"/>
    <property type="match status" value="1"/>
</dbReference>